<reference evidence="2 3" key="1">
    <citation type="submission" date="2018-08" db="EMBL/GenBank/DDBJ databases">
        <title>Henriciella mobilis sp. nov., isolated from seawater.</title>
        <authorList>
            <person name="Cheng H."/>
            <person name="Wu Y.-H."/>
            <person name="Xu X.-W."/>
            <person name="Guo L.-L."/>
        </authorList>
    </citation>
    <scope>NUCLEOTIDE SEQUENCE [LARGE SCALE GENOMIC DNA]</scope>
    <source>
        <strain evidence="2 3">JN25</strain>
    </source>
</reference>
<evidence type="ECO:0000259" key="1">
    <source>
        <dbReference type="PROSITE" id="PS50280"/>
    </source>
</evidence>
<accession>A0A399RP03</accession>
<dbReference type="Pfam" id="PF00856">
    <property type="entry name" value="SET"/>
    <property type="match status" value="1"/>
</dbReference>
<feature type="domain" description="SET" evidence="1">
    <location>
        <begin position="4"/>
        <end position="114"/>
    </location>
</feature>
<protein>
    <submittedName>
        <fullName evidence="2">SET domain-containing protein-lysine N-methyltransferase</fullName>
    </submittedName>
</protein>
<dbReference type="SUPFAM" id="SSF82199">
    <property type="entry name" value="SET domain"/>
    <property type="match status" value="1"/>
</dbReference>
<dbReference type="InterPro" id="IPR046341">
    <property type="entry name" value="SET_dom_sf"/>
</dbReference>
<dbReference type="Proteomes" id="UP000266385">
    <property type="component" value="Unassembled WGS sequence"/>
</dbReference>
<keyword evidence="2" id="KW-0489">Methyltransferase</keyword>
<evidence type="ECO:0000313" key="3">
    <source>
        <dbReference type="Proteomes" id="UP000266385"/>
    </source>
</evidence>
<evidence type="ECO:0000313" key="2">
    <source>
        <dbReference type="EMBL" id="RIJ32521.1"/>
    </source>
</evidence>
<dbReference type="SMART" id="SM00317">
    <property type="entry name" value="SET"/>
    <property type="match status" value="1"/>
</dbReference>
<dbReference type="PROSITE" id="PS50280">
    <property type="entry name" value="SET"/>
    <property type="match status" value="1"/>
</dbReference>
<proteinExistence type="predicted"/>
<keyword evidence="2" id="KW-0808">Transferase</keyword>
<dbReference type="InterPro" id="IPR001214">
    <property type="entry name" value="SET_dom"/>
</dbReference>
<dbReference type="GO" id="GO:0008168">
    <property type="term" value="F:methyltransferase activity"/>
    <property type="evidence" value="ECO:0007669"/>
    <property type="project" value="UniProtKB-KW"/>
</dbReference>
<dbReference type="Gene3D" id="2.170.270.10">
    <property type="entry name" value="SET domain"/>
    <property type="match status" value="1"/>
</dbReference>
<organism evidence="2 3">
    <name type="scientific">Henriciella mobilis</name>
    <dbReference type="NCBI Taxonomy" id="2305467"/>
    <lineage>
        <taxon>Bacteria</taxon>
        <taxon>Pseudomonadati</taxon>
        <taxon>Pseudomonadota</taxon>
        <taxon>Alphaproteobacteria</taxon>
        <taxon>Hyphomonadales</taxon>
        <taxon>Hyphomonadaceae</taxon>
        <taxon>Henriciella</taxon>
    </lineage>
</organism>
<comment type="caution">
    <text evidence="2">The sequence shown here is derived from an EMBL/GenBank/DDBJ whole genome shotgun (WGS) entry which is preliminary data.</text>
</comment>
<gene>
    <name evidence="2" type="ORF">D1223_01310</name>
</gene>
<sequence length="157" mass="17599">MMLVPCYLAASEIEGLGVYARESIKRGQLIWRFDPRIDRMISLDSFSDADERLSDFLKRYTYIPPYDTSVCILDGDEGRYMNHSETPNTDFSGIDAGYALMDIPEGVELTCDYREFDTTAHVMMASISPLGRQLPADMIAPSNTNGAGPLQTRIRLS</sequence>
<dbReference type="OrthoDB" id="9804945at2"/>
<dbReference type="RefSeq" id="WP_119374602.1">
    <property type="nucleotide sequence ID" value="NZ_QWFX01000005.1"/>
</dbReference>
<dbReference type="GO" id="GO:0032259">
    <property type="term" value="P:methylation"/>
    <property type="evidence" value="ECO:0007669"/>
    <property type="project" value="UniProtKB-KW"/>
</dbReference>
<keyword evidence="3" id="KW-1185">Reference proteome</keyword>
<dbReference type="AlphaFoldDB" id="A0A399RP03"/>
<dbReference type="EMBL" id="QWFX01000005">
    <property type="protein sequence ID" value="RIJ32521.1"/>
    <property type="molecule type" value="Genomic_DNA"/>
</dbReference>
<name>A0A399RP03_9PROT</name>